<evidence type="ECO:0000313" key="4">
    <source>
        <dbReference type="Proteomes" id="UP001629113"/>
    </source>
</evidence>
<evidence type="ECO:0000313" key="3">
    <source>
        <dbReference type="EMBL" id="KAL3424495.1"/>
    </source>
</evidence>
<comment type="caution">
    <text evidence="3">The sequence shown here is derived from an EMBL/GenBank/DDBJ whole genome shotgun (WGS) entry which is preliminary data.</text>
</comment>
<evidence type="ECO:0000256" key="2">
    <source>
        <dbReference type="SAM" id="MobiDB-lite"/>
    </source>
</evidence>
<reference evidence="3 4" key="1">
    <citation type="submission" date="2024-06" db="EMBL/GenBank/DDBJ databases">
        <title>Complete genome of Phlyctema vagabunda strain 19-DSS-EL-015.</title>
        <authorList>
            <person name="Fiorenzani C."/>
        </authorList>
    </citation>
    <scope>NUCLEOTIDE SEQUENCE [LARGE SCALE GENOMIC DNA]</scope>
    <source>
        <strain evidence="3 4">19-DSS-EL-015</strain>
    </source>
</reference>
<feature type="region of interest" description="Disordered" evidence="2">
    <location>
        <begin position="1"/>
        <end position="143"/>
    </location>
</feature>
<feature type="compositionally biased region" description="Polar residues" evidence="2">
    <location>
        <begin position="107"/>
        <end position="123"/>
    </location>
</feature>
<protein>
    <submittedName>
        <fullName evidence="3">Protein phosphatase</fullName>
    </submittedName>
</protein>
<gene>
    <name evidence="3" type="ORF">PVAG01_03776</name>
</gene>
<dbReference type="Proteomes" id="UP001629113">
    <property type="component" value="Unassembled WGS sequence"/>
</dbReference>
<sequence length="697" mass="77673">MYHKSDANTSRGPTALLRALESTGRSRGSSATPPLESPTPKKNLGRQESSGLEGGSTPPSGSLRQTQNRPSGGSQQLPSETVLTRPQGLPRSQGTFSPPRQFPPQGNPSSSDQGFSAQPTKGNNMYGLPNQFQPPSTTRQGTAQRLAPTAPAVNTAMFTSANAQIMPPVGSWQGQLGAPSSDPLSLLSTEIRQRIFDLEGDINSATEIPRALQHHISQELHQIGDRFHDCQRRYAQQISQLNTDCATFKGQLAQLQSDLARASHRGDHNEEMREALELEKSKIRLRHEKSMERLRDLNESAEQEKARLQSRLQETERELEIRQQQVESKRSIWYETQSAQSARRVAQNSAGPDVFTSPPKADTSEVASQNLSSTSHHALPSMRPLSKPQLPNRANDLEPEASARESRLVNSGTSEQKITQSMALIVHQRDDETFDMFGRSMGKVFGLIAGWVNTFTNIPNPDSDKQLSTNETLWKYMLGLAYPNHIMESEVHVMSLLNSKQHRHWFAMRMLTEYVVKDILNVALFQSYSTEVSKTIEDVKKSLEKRGLNNAVRQSLMYKQAAAVRSVVDSDAYEDWRYKELARHSGKLRKMFGPLLNADIVRADAGTDLGLIVAFTLDLSAKMNTSDYSFKYIFPPTSANFQPSTMVVKDFPGHDPSRLQIQQVRVRLSMTPSITIRDDRTASIITKTLHKASVLVM</sequence>
<name>A0ABR4PME1_9HELO</name>
<keyword evidence="1" id="KW-0175">Coiled coil</keyword>
<dbReference type="EMBL" id="JBFCZG010000003">
    <property type="protein sequence ID" value="KAL3424495.1"/>
    <property type="molecule type" value="Genomic_DNA"/>
</dbReference>
<evidence type="ECO:0000256" key="1">
    <source>
        <dbReference type="SAM" id="Coils"/>
    </source>
</evidence>
<organism evidence="3 4">
    <name type="scientific">Phlyctema vagabunda</name>
    <dbReference type="NCBI Taxonomy" id="108571"/>
    <lineage>
        <taxon>Eukaryota</taxon>
        <taxon>Fungi</taxon>
        <taxon>Dikarya</taxon>
        <taxon>Ascomycota</taxon>
        <taxon>Pezizomycotina</taxon>
        <taxon>Leotiomycetes</taxon>
        <taxon>Helotiales</taxon>
        <taxon>Dermateaceae</taxon>
        <taxon>Phlyctema</taxon>
    </lineage>
</organism>
<feature type="compositionally biased region" description="Polar residues" evidence="2">
    <location>
        <begin position="130"/>
        <end position="143"/>
    </location>
</feature>
<feature type="coiled-coil region" evidence="1">
    <location>
        <begin position="284"/>
        <end position="332"/>
    </location>
</feature>
<accession>A0ABR4PME1</accession>
<feature type="region of interest" description="Disordered" evidence="2">
    <location>
        <begin position="343"/>
        <end position="415"/>
    </location>
</feature>
<feature type="compositionally biased region" description="Polar residues" evidence="2">
    <location>
        <begin position="23"/>
        <end position="32"/>
    </location>
</feature>
<proteinExistence type="predicted"/>
<keyword evidence="4" id="KW-1185">Reference proteome</keyword>
<feature type="compositionally biased region" description="Polar residues" evidence="2">
    <location>
        <begin position="365"/>
        <end position="376"/>
    </location>
</feature>
<feature type="compositionally biased region" description="Polar residues" evidence="2">
    <location>
        <begin position="57"/>
        <end position="98"/>
    </location>
</feature>